<dbReference type="Proteomes" id="UP000198779">
    <property type="component" value="Unassembled WGS sequence"/>
</dbReference>
<dbReference type="PROSITE" id="PS01227">
    <property type="entry name" value="UPF0012"/>
    <property type="match status" value="1"/>
</dbReference>
<evidence type="ECO:0000259" key="6">
    <source>
        <dbReference type="PROSITE" id="PS50263"/>
    </source>
</evidence>
<dbReference type="RefSeq" id="WP_091814661.1">
    <property type="nucleotide sequence ID" value="NZ_FNCQ01000002.1"/>
</dbReference>
<dbReference type="PANTHER" id="PTHR47799">
    <property type="entry name" value="OMEGA-AMIDASE YAFV"/>
    <property type="match status" value="1"/>
</dbReference>
<evidence type="ECO:0000256" key="3">
    <source>
        <dbReference type="ARBA" id="ARBA00039118"/>
    </source>
</evidence>
<dbReference type="InterPro" id="IPR001110">
    <property type="entry name" value="UPF0012_CS"/>
</dbReference>
<dbReference type="EC" id="3.5.1.3" evidence="3"/>
<reference evidence="8" key="1">
    <citation type="submission" date="2016-10" db="EMBL/GenBank/DDBJ databases">
        <authorList>
            <person name="Varghese N."/>
            <person name="Submissions S."/>
        </authorList>
    </citation>
    <scope>NUCLEOTIDE SEQUENCE [LARGE SCALE GENOMIC DNA]</scope>
    <source>
        <strain evidence="8">BP1-148</strain>
    </source>
</reference>
<evidence type="ECO:0000256" key="2">
    <source>
        <dbReference type="ARBA" id="ARBA00022801"/>
    </source>
</evidence>
<dbReference type="NCBIfam" id="NF007757">
    <property type="entry name" value="PRK10438.1"/>
    <property type="match status" value="1"/>
</dbReference>
<dbReference type="FunFam" id="3.60.110.10:FF:000004">
    <property type="entry name" value="Carbon-nitrogen hydrolase"/>
    <property type="match status" value="1"/>
</dbReference>
<dbReference type="AlphaFoldDB" id="A0A1G7T7C5"/>
<dbReference type="InterPro" id="IPR003010">
    <property type="entry name" value="C-N_Hydrolase"/>
</dbReference>
<feature type="domain" description="CN hydrolase" evidence="6">
    <location>
        <begin position="1"/>
        <end position="230"/>
    </location>
</feature>
<dbReference type="STRING" id="645274.SAMN04487901_102156"/>
<sequence length="254" mass="28974">MKVAIVQHDIVWAQPTENLRHLSQLLDRQSEADLYVLAETFTTGFMAKGNETTDISHGLTWLQQQAKEKDAVFAASIATKDEDGSLRNRLFFVRPDGTYDYYDKHHLFSYAGETDAYVAGQERVIVEWRGIRFLLQVCYDLRFPVFSRICLDYDAVIYVANWPTPRIDVWQTLLKARALENQCFVIGVNRIGEDPACTYSGASAIIDAYGKTIAHCNDHEEGIAIGELNIAQLLRFREKFPVLQDADDFILKNQ</sequence>
<dbReference type="InterPro" id="IPR052737">
    <property type="entry name" value="Omega-amidase_YafV"/>
</dbReference>
<comment type="catalytic activity">
    <reaction evidence="4">
        <text>a monoamide of a dicarboxylate + H2O = a dicarboxylate + NH4(+)</text>
        <dbReference type="Rhea" id="RHEA:11716"/>
        <dbReference type="ChEBI" id="CHEBI:15377"/>
        <dbReference type="ChEBI" id="CHEBI:28938"/>
        <dbReference type="ChEBI" id="CHEBI:28965"/>
        <dbReference type="ChEBI" id="CHEBI:77450"/>
        <dbReference type="EC" id="3.5.1.3"/>
    </reaction>
</comment>
<evidence type="ECO:0000256" key="4">
    <source>
        <dbReference type="ARBA" id="ARBA00052904"/>
    </source>
</evidence>
<evidence type="ECO:0000313" key="8">
    <source>
        <dbReference type="Proteomes" id="UP000198779"/>
    </source>
</evidence>
<name>A0A1G7T7C5_9BACT</name>
<dbReference type="PROSITE" id="PS50263">
    <property type="entry name" value="CN_HYDROLASE"/>
    <property type="match status" value="1"/>
</dbReference>
<evidence type="ECO:0000256" key="1">
    <source>
        <dbReference type="ARBA" id="ARBA00010613"/>
    </source>
</evidence>
<dbReference type="GO" id="GO:0106008">
    <property type="term" value="F:2-oxoglutaramate amidase activity"/>
    <property type="evidence" value="ECO:0007669"/>
    <property type="project" value="TreeGrafter"/>
</dbReference>
<evidence type="ECO:0000313" key="7">
    <source>
        <dbReference type="EMBL" id="SDG31158.1"/>
    </source>
</evidence>
<dbReference type="GO" id="GO:0050152">
    <property type="term" value="F:omega-amidase activity"/>
    <property type="evidence" value="ECO:0007669"/>
    <property type="project" value="UniProtKB-EC"/>
</dbReference>
<dbReference type="Pfam" id="PF00795">
    <property type="entry name" value="CN_hydrolase"/>
    <property type="match status" value="1"/>
</dbReference>
<accession>A0A1G7T7C5</accession>
<comment type="similarity">
    <text evidence="1">Belongs to the carbon-nitrogen hydrolase superfamily. NIT1/NIT2 family.</text>
</comment>
<dbReference type="PANTHER" id="PTHR47799:SF1">
    <property type="entry name" value="OMEGA-AMIDASE YAFV"/>
    <property type="match status" value="1"/>
</dbReference>
<evidence type="ECO:0000256" key="5">
    <source>
        <dbReference type="ARBA" id="ARBA00072139"/>
    </source>
</evidence>
<keyword evidence="8" id="KW-1185">Reference proteome</keyword>
<dbReference type="SUPFAM" id="SSF56317">
    <property type="entry name" value="Carbon-nitrogen hydrolase"/>
    <property type="match status" value="1"/>
</dbReference>
<dbReference type="EMBL" id="FNCQ01000002">
    <property type="protein sequence ID" value="SDG31158.1"/>
    <property type="molecule type" value="Genomic_DNA"/>
</dbReference>
<protein>
    <recommendedName>
        <fullName evidence="5">Omega-amidase YafV</fullName>
        <ecNumber evidence="3">3.5.1.3</ecNumber>
    </recommendedName>
</protein>
<keyword evidence="2 7" id="KW-0378">Hydrolase</keyword>
<dbReference type="InterPro" id="IPR036526">
    <property type="entry name" value="C-N_Hydrolase_sf"/>
</dbReference>
<proteinExistence type="inferred from homology"/>
<organism evidence="7 8">
    <name type="scientific">Prevotella communis</name>
    <dbReference type="NCBI Taxonomy" id="2913614"/>
    <lineage>
        <taxon>Bacteria</taxon>
        <taxon>Pseudomonadati</taxon>
        <taxon>Bacteroidota</taxon>
        <taxon>Bacteroidia</taxon>
        <taxon>Bacteroidales</taxon>
        <taxon>Prevotellaceae</taxon>
        <taxon>Prevotella</taxon>
    </lineage>
</organism>
<gene>
    <name evidence="7" type="ORF">SAMN04487901_102156</name>
</gene>
<dbReference type="Gene3D" id="3.60.110.10">
    <property type="entry name" value="Carbon-nitrogen hydrolase"/>
    <property type="match status" value="1"/>
</dbReference>